<name>A0A8J2WVK4_9STRA</name>
<reference evidence="3" key="1">
    <citation type="submission" date="2021-11" db="EMBL/GenBank/DDBJ databases">
        <authorList>
            <consortium name="Genoscope - CEA"/>
            <person name="William W."/>
        </authorList>
    </citation>
    <scope>NUCLEOTIDE SEQUENCE</scope>
</reference>
<proteinExistence type="predicted"/>
<keyword evidence="4" id="KW-1185">Reference proteome</keyword>
<keyword evidence="2" id="KW-1133">Transmembrane helix</keyword>
<dbReference type="AlphaFoldDB" id="A0A8J2WVK4"/>
<evidence type="ECO:0000256" key="2">
    <source>
        <dbReference type="SAM" id="Phobius"/>
    </source>
</evidence>
<feature type="transmembrane region" description="Helical" evidence="2">
    <location>
        <begin position="57"/>
        <end position="78"/>
    </location>
</feature>
<keyword evidence="2" id="KW-0812">Transmembrane</keyword>
<organism evidence="3 4">
    <name type="scientific">Pelagomonas calceolata</name>
    <dbReference type="NCBI Taxonomy" id="35677"/>
    <lineage>
        <taxon>Eukaryota</taxon>
        <taxon>Sar</taxon>
        <taxon>Stramenopiles</taxon>
        <taxon>Ochrophyta</taxon>
        <taxon>Pelagophyceae</taxon>
        <taxon>Pelagomonadales</taxon>
        <taxon>Pelagomonadaceae</taxon>
        <taxon>Pelagomonas</taxon>
    </lineage>
</organism>
<dbReference type="CDD" id="cd00084">
    <property type="entry name" value="HMG-box_SF"/>
    <property type="match status" value="1"/>
</dbReference>
<feature type="region of interest" description="Disordered" evidence="1">
    <location>
        <begin position="566"/>
        <end position="586"/>
    </location>
</feature>
<accession>A0A8J2WVK4</accession>
<dbReference type="Proteomes" id="UP000789595">
    <property type="component" value="Unassembled WGS sequence"/>
</dbReference>
<dbReference type="EMBL" id="CAKKNE010000002">
    <property type="protein sequence ID" value="CAH0367390.1"/>
    <property type="molecule type" value="Genomic_DNA"/>
</dbReference>
<evidence type="ECO:0000313" key="4">
    <source>
        <dbReference type="Proteomes" id="UP000789595"/>
    </source>
</evidence>
<comment type="caution">
    <text evidence="3">The sequence shown here is derived from an EMBL/GenBank/DDBJ whole genome shotgun (WGS) entry which is preliminary data.</text>
</comment>
<feature type="region of interest" description="Disordered" evidence="1">
    <location>
        <begin position="509"/>
        <end position="539"/>
    </location>
</feature>
<keyword evidence="2" id="KW-0472">Membrane</keyword>
<evidence type="ECO:0000256" key="1">
    <source>
        <dbReference type="SAM" id="MobiDB-lite"/>
    </source>
</evidence>
<protein>
    <submittedName>
        <fullName evidence="3">Uncharacterized protein</fullName>
    </submittedName>
</protein>
<gene>
    <name evidence="3" type="ORF">PECAL_2P04080</name>
</gene>
<evidence type="ECO:0000313" key="3">
    <source>
        <dbReference type="EMBL" id="CAH0367390.1"/>
    </source>
</evidence>
<sequence>MGDGKKKERTKYSLHRNIPVEIPAGFDQLCDPEGARIINAAGEPTVDGVVGPSPSTLFSAVGSLFVWVIFVVLAHMIFTAYQTDPPQINELTLDTPKGFEAPFPDFAVTLSLTGWDIYIATQIRQIKAAHGSSMTWKEAEKEAGNQWNLLSEDERNLLTCEKGKCDNRTLEYLWPVFRWESTSGGFVKKTDVHTLLGPEDGVHFGDKCGLSVSTNLKYGRWPVFCFLNRELPPERQRMLRGRDFGDPLWSYLDVRIVRCTNMSAAAVEYEKGYTNTSVPFPAAWSGTCAPHDDIDALVDAGQGLGVNLFFKSPQEPDWTESSWNQHAGDPADNSMENGWTMHEYQKLSSTSHVECDLYLKHTSAYVNRPQSSGFEEEDFFKIYKWWFDFDRSQCSRSYADDSRFEEYSTSYRYDWSDHAMGETQGENRTRFFDISVRMNHKRRKIEVRRQNILEMLSDIGGSWEPSFFLGWLVVVVINRALMAASACPRSRKEAKDVWAGLCGRGAPGAAPKVAPAKAPAPAPAADAAPAPAPAAEAPLSPAAKRWKSLAMNWKRLKRQMQSANYFQLLNSGPPEAPAPPPLDPRKFAELLERVEQLEKRLEEQPRRS</sequence>